<organism evidence="1 2">
    <name type="scientific">Bradyrhizobium iriomotense</name>
    <dbReference type="NCBI Taxonomy" id="441950"/>
    <lineage>
        <taxon>Bacteria</taxon>
        <taxon>Pseudomonadati</taxon>
        <taxon>Pseudomonadota</taxon>
        <taxon>Alphaproteobacteria</taxon>
        <taxon>Hyphomicrobiales</taxon>
        <taxon>Nitrobacteraceae</taxon>
        <taxon>Bradyrhizobium</taxon>
    </lineage>
</organism>
<name>A0ABQ6BD66_9BRAD</name>
<protein>
    <submittedName>
        <fullName evidence="1">Uncharacterized protein</fullName>
    </submittedName>
</protein>
<gene>
    <name evidence="1" type="ORF">GCM10007857_90080</name>
</gene>
<proteinExistence type="predicted"/>
<sequence>MEWGRRAWHFIGLPIREDITPPRKAALTARAVGYGQPLYRPQVYGACIWASHRSLSIGSRGIQVRTEPISSMVDKFAAVMPGDILEAAVSSIGANEQSGREYGRESC</sequence>
<keyword evidence="2" id="KW-1185">Reference proteome</keyword>
<comment type="caution">
    <text evidence="1">The sequence shown here is derived from an EMBL/GenBank/DDBJ whole genome shotgun (WGS) entry which is preliminary data.</text>
</comment>
<evidence type="ECO:0000313" key="2">
    <source>
        <dbReference type="Proteomes" id="UP001156905"/>
    </source>
</evidence>
<evidence type="ECO:0000313" key="1">
    <source>
        <dbReference type="EMBL" id="GLR92285.1"/>
    </source>
</evidence>
<reference evidence="2" key="1">
    <citation type="journal article" date="2019" name="Int. J. Syst. Evol. Microbiol.">
        <title>The Global Catalogue of Microorganisms (GCM) 10K type strain sequencing project: providing services to taxonomists for standard genome sequencing and annotation.</title>
        <authorList>
            <consortium name="The Broad Institute Genomics Platform"/>
            <consortium name="The Broad Institute Genome Sequencing Center for Infectious Disease"/>
            <person name="Wu L."/>
            <person name="Ma J."/>
        </authorList>
    </citation>
    <scope>NUCLEOTIDE SEQUENCE [LARGE SCALE GENOMIC DNA]</scope>
    <source>
        <strain evidence="2">NBRC 102520</strain>
    </source>
</reference>
<accession>A0ABQ6BD66</accession>
<dbReference type="EMBL" id="BSOW01000080">
    <property type="protein sequence ID" value="GLR92285.1"/>
    <property type="molecule type" value="Genomic_DNA"/>
</dbReference>
<dbReference type="Proteomes" id="UP001156905">
    <property type="component" value="Unassembled WGS sequence"/>
</dbReference>